<feature type="compositionally biased region" description="Basic and acidic residues" evidence="1">
    <location>
        <begin position="59"/>
        <end position="79"/>
    </location>
</feature>
<feature type="compositionally biased region" description="Acidic residues" evidence="1">
    <location>
        <begin position="39"/>
        <end position="57"/>
    </location>
</feature>
<feature type="region of interest" description="Disordered" evidence="1">
    <location>
        <begin position="1"/>
        <end position="91"/>
    </location>
</feature>
<feature type="compositionally biased region" description="Polar residues" evidence="1">
    <location>
        <begin position="82"/>
        <end position="91"/>
    </location>
</feature>
<proteinExistence type="predicted"/>
<accession>A0A172Y468</accession>
<dbReference type="EMBL" id="CP015614">
    <property type="protein sequence ID" value="ANF54004.1"/>
    <property type="molecule type" value="Genomic_DNA"/>
</dbReference>
<dbReference type="OrthoDB" id="7207217at2"/>
<reference evidence="2 3" key="1">
    <citation type="journal article" date="2014" name="Genome Announc.">
        <title>Genome Sequence of a Promising Hydrogen-Producing Facultative Anaerobic Bacterium, Brevundimonas naejangsanensis Strain B1.</title>
        <authorList>
            <person name="Su H."/>
            <person name="Zhang T."/>
            <person name="Bao M."/>
            <person name="Jiang Y."/>
            <person name="Wang Y."/>
            <person name="Tan T."/>
        </authorList>
    </citation>
    <scope>NUCLEOTIDE SEQUENCE [LARGE SCALE GENOMIC DNA]</scope>
    <source>
        <strain evidence="2 3">B1</strain>
    </source>
</reference>
<dbReference type="KEGG" id="bne:DA69_04125"/>
<sequence length="91" mass="9705">MSSNRSADGAETRSEASRAGEQPVQRASEAAGQQGQVETPEELGDDGPDELLIDGQEEVFSRTEIESGRVEHHVGEERAAPVSSSRKTAPE</sequence>
<dbReference type="AlphaFoldDB" id="A0A172Y468"/>
<gene>
    <name evidence="2" type="ORF">DA69_04125</name>
</gene>
<protein>
    <submittedName>
        <fullName evidence="2">Uncharacterized protein</fullName>
    </submittedName>
</protein>
<evidence type="ECO:0000256" key="1">
    <source>
        <dbReference type="SAM" id="MobiDB-lite"/>
    </source>
</evidence>
<evidence type="ECO:0000313" key="2">
    <source>
        <dbReference type="EMBL" id="ANF54004.1"/>
    </source>
</evidence>
<dbReference type="Proteomes" id="UP000077603">
    <property type="component" value="Chromosome"/>
</dbReference>
<evidence type="ECO:0000313" key="3">
    <source>
        <dbReference type="Proteomes" id="UP000077603"/>
    </source>
</evidence>
<feature type="compositionally biased region" description="Basic and acidic residues" evidence="1">
    <location>
        <begin position="8"/>
        <end position="18"/>
    </location>
</feature>
<name>A0A172Y468_9CAUL</name>
<keyword evidence="3" id="KW-1185">Reference proteome</keyword>
<organism evidence="2 3">
    <name type="scientific">Brevundimonas naejangsanensis</name>
    <dbReference type="NCBI Taxonomy" id="588932"/>
    <lineage>
        <taxon>Bacteria</taxon>
        <taxon>Pseudomonadati</taxon>
        <taxon>Pseudomonadota</taxon>
        <taxon>Alphaproteobacteria</taxon>
        <taxon>Caulobacterales</taxon>
        <taxon>Caulobacteraceae</taxon>
        <taxon>Brevundimonas</taxon>
    </lineage>
</organism>
<dbReference type="RefSeq" id="WP_025977329.1">
    <property type="nucleotide sequence ID" value="NZ_CP015614.1"/>
</dbReference>